<dbReference type="EMBL" id="CM031817">
    <property type="protein sequence ID" value="KAG6643095.1"/>
    <property type="molecule type" value="Genomic_DNA"/>
</dbReference>
<dbReference type="PANTHER" id="PTHR35218:SF9">
    <property type="entry name" value="ENDONUCLEASE_EXONUCLEASE_PHOSPHATASE DOMAIN-CONTAINING PROTEIN"/>
    <property type="match status" value="1"/>
</dbReference>
<dbReference type="InterPro" id="IPR005135">
    <property type="entry name" value="Endo/exonuclease/phosphatase"/>
</dbReference>
<evidence type="ECO:0000313" key="3">
    <source>
        <dbReference type="Proteomes" id="UP000811609"/>
    </source>
</evidence>
<dbReference type="GO" id="GO:0003824">
    <property type="term" value="F:catalytic activity"/>
    <property type="evidence" value="ECO:0007669"/>
    <property type="project" value="InterPro"/>
</dbReference>
<reference evidence="2" key="1">
    <citation type="submission" date="2020-12" db="EMBL/GenBank/DDBJ databases">
        <title>WGS assembly of Carya illinoinensis cv. Pawnee.</title>
        <authorList>
            <person name="Platts A."/>
            <person name="Shu S."/>
            <person name="Wright S."/>
            <person name="Barry K."/>
            <person name="Edger P."/>
            <person name="Pires J.C."/>
            <person name="Schmutz J."/>
        </authorList>
    </citation>
    <scope>NUCLEOTIDE SEQUENCE</scope>
    <source>
        <tissue evidence="2">Leaf</tissue>
    </source>
</reference>
<dbReference type="Pfam" id="PF03372">
    <property type="entry name" value="Exo_endo_phos"/>
    <property type="match status" value="1"/>
</dbReference>
<evidence type="ECO:0000259" key="1">
    <source>
        <dbReference type="Pfam" id="PF03372"/>
    </source>
</evidence>
<name>A0A8T1PJN6_CARIL</name>
<accession>A0A8T1PJN6</accession>
<feature type="domain" description="Endonuclease/exonuclease/phosphatase" evidence="1">
    <location>
        <begin position="5"/>
        <end position="206"/>
    </location>
</feature>
<keyword evidence="3" id="KW-1185">Reference proteome</keyword>
<evidence type="ECO:0000313" key="2">
    <source>
        <dbReference type="EMBL" id="KAG6643095.1"/>
    </source>
</evidence>
<organism evidence="2 3">
    <name type="scientific">Carya illinoinensis</name>
    <name type="common">Pecan</name>
    <dbReference type="NCBI Taxonomy" id="32201"/>
    <lineage>
        <taxon>Eukaryota</taxon>
        <taxon>Viridiplantae</taxon>
        <taxon>Streptophyta</taxon>
        <taxon>Embryophyta</taxon>
        <taxon>Tracheophyta</taxon>
        <taxon>Spermatophyta</taxon>
        <taxon>Magnoliopsida</taxon>
        <taxon>eudicotyledons</taxon>
        <taxon>Gunneridae</taxon>
        <taxon>Pentapetalae</taxon>
        <taxon>rosids</taxon>
        <taxon>fabids</taxon>
        <taxon>Fagales</taxon>
        <taxon>Juglandaceae</taxon>
        <taxon>Carya</taxon>
    </lineage>
</organism>
<sequence>MKHLAWNCRGLGNPRTVRELHHMVKDKSLDVIFLSETKCKRDRMECIRNKLNFDQSFTVDCVGRSGGLAFFWKKEVEAELNSYSNHHISLTIHPAALERSNILTGFYGQPIATRRKESWSLIRLLQSHIQCPWLCLGDFNEILLQEEQFGSHVRPFQQMKAFRTVIEDCGLKDLDFNGDSYTWSNRREGSEFTKARLDRVFVNKDWMDLKYHNSMQVLPA</sequence>
<dbReference type="PANTHER" id="PTHR35218">
    <property type="entry name" value="RNASE H DOMAIN-CONTAINING PROTEIN"/>
    <property type="match status" value="1"/>
</dbReference>
<dbReference type="Proteomes" id="UP000811609">
    <property type="component" value="Chromosome 9"/>
</dbReference>
<protein>
    <recommendedName>
        <fullName evidence="1">Endonuclease/exonuclease/phosphatase domain-containing protein</fullName>
    </recommendedName>
</protein>
<gene>
    <name evidence="2" type="ORF">CIPAW_09G186400</name>
</gene>
<comment type="caution">
    <text evidence="2">The sequence shown here is derived from an EMBL/GenBank/DDBJ whole genome shotgun (WGS) entry which is preliminary data.</text>
</comment>
<dbReference type="AlphaFoldDB" id="A0A8T1PJN6"/>
<proteinExistence type="predicted"/>